<reference evidence="5" key="1">
    <citation type="submission" date="2010-05" db="EMBL/GenBank/DDBJ databases">
        <title>The genome sequence of Magnaporthe poae strain ATCC 64411.</title>
        <authorList>
            <person name="Ma L.-J."/>
            <person name="Dead R."/>
            <person name="Young S."/>
            <person name="Zeng Q."/>
            <person name="Koehrsen M."/>
            <person name="Alvarado L."/>
            <person name="Berlin A."/>
            <person name="Chapman S.B."/>
            <person name="Chen Z."/>
            <person name="Freedman E."/>
            <person name="Gellesch M."/>
            <person name="Goldberg J."/>
            <person name="Griggs A."/>
            <person name="Gujja S."/>
            <person name="Heilman E.R."/>
            <person name="Heiman D."/>
            <person name="Hepburn T."/>
            <person name="Howarth C."/>
            <person name="Jen D."/>
            <person name="Larson L."/>
            <person name="Mehta T."/>
            <person name="Neiman D."/>
            <person name="Pearson M."/>
            <person name="Roberts A."/>
            <person name="Saif S."/>
            <person name="Shea T."/>
            <person name="Shenoy N."/>
            <person name="Sisk P."/>
            <person name="Stolte C."/>
            <person name="Sykes S."/>
            <person name="Walk T."/>
            <person name="White J."/>
            <person name="Yandava C."/>
            <person name="Haas B."/>
            <person name="Nusbaum C."/>
            <person name="Birren B."/>
        </authorList>
    </citation>
    <scope>NUCLEOTIDE SEQUENCE [LARGE SCALE GENOMIC DNA]</scope>
    <source>
        <strain evidence="5">ATCC 64411 / 73-15</strain>
    </source>
</reference>
<evidence type="ECO:0000313" key="3">
    <source>
        <dbReference type="EMBL" id="KLU81930.1"/>
    </source>
</evidence>
<gene>
    <name evidence="3" type="ORF">MAPG_01010</name>
</gene>
<feature type="compositionally biased region" description="Polar residues" evidence="1">
    <location>
        <begin position="730"/>
        <end position="745"/>
    </location>
</feature>
<evidence type="ECO:0000256" key="1">
    <source>
        <dbReference type="SAM" id="MobiDB-lite"/>
    </source>
</evidence>
<feature type="compositionally biased region" description="Polar residues" evidence="1">
    <location>
        <begin position="73"/>
        <end position="82"/>
    </location>
</feature>
<dbReference type="OMA" id="HWDVITR"/>
<feature type="compositionally biased region" description="Low complexity" evidence="1">
    <location>
        <begin position="753"/>
        <end position="766"/>
    </location>
</feature>
<feature type="region of interest" description="Disordered" evidence="1">
    <location>
        <begin position="682"/>
        <end position="825"/>
    </location>
</feature>
<reference evidence="4" key="5">
    <citation type="submission" date="2015-06" db="UniProtKB">
        <authorList>
            <consortium name="EnsemblFungi"/>
        </authorList>
    </citation>
    <scope>IDENTIFICATION</scope>
    <source>
        <strain evidence="4">ATCC 64411</strain>
    </source>
</reference>
<keyword evidence="5" id="KW-1185">Reference proteome</keyword>
<dbReference type="AlphaFoldDB" id="A0A0C4DMK1"/>
<feature type="compositionally biased region" description="Pro residues" evidence="1">
    <location>
        <begin position="116"/>
        <end position="126"/>
    </location>
</feature>
<reference evidence="3" key="3">
    <citation type="submission" date="2011-03" db="EMBL/GenBank/DDBJ databases">
        <title>Annotation of Magnaporthe poae ATCC 64411.</title>
        <authorList>
            <person name="Ma L.-J."/>
            <person name="Dead R."/>
            <person name="Young S.K."/>
            <person name="Zeng Q."/>
            <person name="Gargeya S."/>
            <person name="Fitzgerald M."/>
            <person name="Haas B."/>
            <person name="Abouelleil A."/>
            <person name="Alvarado L."/>
            <person name="Arachchi H.M."/>
            <person name="Berlin A."/>
            <person name="Brown A."/>
            <person name="Chapman S.B."/>
            <person name="Chen Z."/>
            <person name="Dunbar C."/>
            <person name="Freedman E."/>
            <person name="Gearin G."/>
            <person name="Gellesch M."/>
            <person name="Goldberg J."/>
            <person name="Griggs A."/>
            <person name="Gujja S."/>
            <person name="Heiman D."/>
            <person name="Howarth C."/>
            <person name="Larson L."/>
            <person name="Lui A."/>
            <person name="MacDonald P.J.P."/>
            <person name="Mehta T."/>
            <person name="Montmayeur A."/>
            <person name="Murphy C."/>
            <person name="Neiman D."/>
            <person name="Pearson M."/>
            <person name="Priest M."/>
            <person name="Roberts A."/>
            <person name="Saif S."/>
            <person name="Shea T."/>
            <person name="Shenoy N."/>
            <person name="Sisk P."/>
            <person name="Stolte C."/>
            <person name="Sykes S."/>
            <person name="Yandava C."/>
            <person name="Wortman J."/>
            <person name="Nusbaum C."/>
            <person name="Birren B."/>
        </authorList>
    </citation>
    <scope>NUCLEOTIDE SEQUENCE</scope>
    <source>
        <strain evidence="3">ATCC 64411</strain>
    </source>
</reference>
<feature type="region of interest" description="Disordered" evidence="1">
    <location>
        <begin position="113"/>
        <end position="198"/>
    </location>
</feature>
<feature type="compositionally biased region" description="Polar residues" evidence="1">
    <location>
        <begin position="845"/>
        <end position="858"/>
    </location>
</feature>
<accession>A0A0C4DMK1</accession>
<feature type="compositionally biased region" description="Gly residues" evidence="1">
    <location>
        <begin position="1254"/>
        <end position="1274"/>
    </location>
</feature>
<dbReference type="PANTHER" id="PTHR21634:SF9">
    <property type="entry name" value="RE13835P"/>
    <property type="match status" value="1"/>
</dbReference>
<dbReference type="EMBL" id="ADBL01000238">
    <property type="status" value="NOT_ANNOTATED_CDS"/>
    <property type="molecule type" value="Genomic_DNA"/>
</dbReference>
<feature type="compositionally biased region" description="Basic residues" evidence="1">
    <location>
        <begin position="340"/>
        <end position="349"/>
    </location>
</feature>
<dbReference type="eggNOG" id="ENOG502QUW1">
    <property type="taxonomic scope" value="Eukaryota"/>
</dbReference>
<sequence length="1274" mass="136962">MLGKLFNLTAGAAGDASPSAYGPGSSSPSKHILSLESVQEDMHTRNLLFPDAESLYRHRNDQVFPLSAGPHTPSASATNSFDYDSDVDIDPRDVRILIMQDALSSMHAALIYDSQAPPPPTSPPADRPSTVAGFASNDPRRQPVSPRKTSVGQASRPLVIQQDGQQQQQQSQPRQGAFDRRASMQGRPQPRIESDSQRAHREYVDELNVFSSCIFGNSELMAYKGTSTKVHVVPSDPRSDFMSSTFGDGRGSLGRGSGRSSKLSQSFSSETVGNFMPQMSAAAPQRFSQRKKVLITRLFPVTLPNVEETVTQNFATPHSRFSEDSTGFPFPQHAGDDGKPKKKLQPKQKRTPMYAVALIINLPQGASQSGQNNISASRQIFRGSGSYNEHDSFPSSFGSSRRSGWTMVGQGMAADAVEPSYVADIEDRIDPITQHWDVIMRTLTHLQSVVATKLYGMLRQLDLASPDHAPSAAATQVSRQPSLSRRRSDDGPASKPQKTNAKVLALLQHCLMEDQDVQNEVDLAKARIVSGLRATRVTTGQNRWGIWREEARWVARWAGGKEHGFFFYNLLTGYLATHTDWLQALGPSYYRKRHLHQARARGEEDMALPARTVIVSTDKMAARRLIFLLAAFLPTNQQVATNLRPHRPSTSAASFGGAFSHSPPSYVVPIPKEESLRRKINRRAAPRRASHSRTTSLQSQAGRGGAGGGVPAQLAHLSMDRGGHERRSSDAISIRTTQLPMSSSDSHTRKSSAATAATIAPEATIPHFSTLQTQQSLPRRRPGSANSVAADDLKRTLQRGDSSGLGQGVGSNGGVPGIGDNRPNSSTWGVLAGLWSARRRESRGSTDMSSPVSATPMSPTKAAFRPQQESPRYSARTSTESRVARTVIPRDGVPSTGNDGARAPSEDRAAAKVAEPRSPVGDSPLSPRVPRLARLATDEHPSFTPPPRSSATFARLPDPAGAFESPVKTSINADDGVIDVDVPFPDYITSFETAVSSPSSSGYLSTPGGSGLELFEHSSRLAADGDLPFNVAGWLQHYHPDFILQAVPPQGGLEEQIKASLRAEPSPPMPASSHSLSLEPQQERWVDVSSVIVADTTTLSIKRIRYRRLVKPKPPPPELGGPGSLISASSVYTHGSAAALLTPAVSPYETTIEDRFVEEPIVTLDEVLVEAVERVVGHGVVGGDQTTTGSRRGNSASSSRSASKRRDRSNSESTEAGVAARPRPAGHHHPQHHQYPSAAGGAACRVQDGDPVGARGGRQGGCGEAREGVAGGDA</sequence>
<feature type="compositionally biased region" description="Gly residues" evidence="1">
    <location>
        <begin position="803"/>
        <end position="817"/>
    </location>
</feature>
<dbReference type="InterPro" id="IPR028084">
    <property type="entry name" value="FNIP_N_dom"/>
</dbReference>
<reference evidence="4" key="4">
    <citation type="journal article" date="2015" name="G3 (Bethesda)">
        <title>Genome sequences of three phytopathogenic species of the Magnaporthaceae family of fungi.</title>
        <authorList>
            <person name="Okagaki L.H."/>
            <person name="Nunes C.C."/>
            <person name="Sailsbery J."/>
            <person name="Clay B."/>
            <person name="Brown D."/>
            <person name="John T."/>
            <person name="Oh Y."/>
            <person name="Young N."/>
            <person name="Fitzgerald M."/>
            <person name="Haas B.J."/>
            <person name="Zeng Q."/>
            <person name="Young S."/>
            <person name="Adiconis X."/>
            <person name="Fan L."/>
            <person name="Levin J.Z."/>
            <person name="Mitchell T.K."/>
            <person name="Okubara P.A."/>
            <person name="Farman M.L."/>
            <person name="Kohn L.M."/>
            <person name="Birren B."/>
            <person name="Ma L.-J."/>
            <person name="Dean R.A."/>
        </authorList>
    </citation>
    <scope>NUCLEOTIDE SEQUENCE</scope>
    <source>
        <strain evidence="4">ATCC 64411 / 73-15</strain>
    </source>
</reference>
<feature type="compositionally biased region" description="Low complexity" evidence="1">
    <location>
        <begin position="1189"/>
        <end position="1201"/>
    </location>
</feature>
<evidence type="ECO:0000259" key="2">
    <source>
        <dbReference type="Pfam" id="PF14636"/>
    </source>
</evidence>
<feature type="compositionally biased region" description="Polar residues" evidence="1">
    <location>
        <begin position="767"/>
        <end position="777"/>
    </location>
</feature>
<dbReference type="OrthoDB" id="5428015at2759"/>
<feature type="domain" description="Folliculin-interacting protein N-terminal" evidence="2">
    <location>
        <begin position="93"/>
        <end position="239"/>
    </location>
</feature>
<dbReference type="GO" id="GO:0005737">
    <property type="term" value="C:cytoplasm"/>
    <property type="evidence" value="ECO:0007669"/>
    <property type="project" value="TreeGrafter"/>
</dbReference>
<feature type="region of interest" description="Disordered" evidence="1">
    <location>
        <begin position="469"/>
        <end position="499"/>
    </location>
</feature>
<proteinExistence type="predicted"/>
<evidence type="ECO:0000313" key="5">
    <source>
        <dbReference type="Proteomes" id="UP000011715"/>
    </source>
</evidence>
<dbReference type="PANTHER" id="PTHR21634">
    <property type="entry name" value="RE13835P"/>
    <property type="match status" value="1"/>
</dbReference>
<dbReference type="Pfam" id="PF14636">
    <property type="entry name" value="FNIP_N"/>
    <property type="match status" value="1"/>
</dbReference>
<name>A0A0C4DMK1_MAGP6</name>
<dbReference type="VEuPathDB" id="FungiDB:MAPG_01010"/>
<dbReference type="GO" id="GO:0042030">
    <property type="term" value="F:ATPase inhibitor activity"/>
    <property type="evidence" value="ECO:0007669"/>
    <property type="project" value="TreeGrafter"/>
</dbReference>
<feature type="compositionally biased region" description="Basic and acidic residues" evidence="1">
    <location>
        <begin position="718"/>
        <end position="729"/>
    </location>
</feature>
<organism evidence="4 5">
    <name type="scientific">Magnaporthiopsis poae (strain ATCC 64411 / 73-15)</name>
    <name type="common">Kentucky bluegrass fungus</name>
    <name type="synonym">Magnaporthe poae</name>
    <dbReference type="NCBI Taxonomy" id="644358"/>
    <lineage>
        <taxon>Eukaryota</taxon>
        <taxon>Fungi</taxon>
        <taxon>Dikarya</taxon>
        <taxon>Ascomycota</taxon>
        <taxon>Pezizomycotina</taxon>
        <taxon>Sordariomycetes</taxon>
        <taxon>Sordariomycetidae</taxon>
        <taxon>Magnaporthales</taxon>
        <taxon>Magnaporthaceae</taxon>
        <taxon>Magnaporthiopsis</taxon>
    </lineage>
</organism>
<feature type="compositionally biased region" description="Basic residues" evidence="1">
    <location>
        <begin position="682"/>
        <end position="691"/>
    </location>
</feature>
<feature type="region of interest" description="Disordered" evidence="1">
    <location>
        <begin position="66"/>
        <end position="85"/>
    </location>
</feature>
<evidence type="ECO:0000313" key="4">
    <source>
        <dbReference type="EnsemblFungi" id="MAPG_01010T0"/>
    </source>
</evidence>
<dbReference type="STRING" id="644358.A0A0C4DMK1"/>
<protein>
    <recommendedName>
        <fullName evidence="2">Folliculin-interacting protein N-terminal domain-containing protein</fullName>
    </recommendedName>
</protein>
<dbReference type="EnsemblFungi" id="MAPG_01010T0">
    <property type="protein sequence ID" value="MAPG_01010T0"/>
    <property type="gene ID" value="MAPG_01010"/>
</dbReference>
<dbReference type="EMBL" id="GL876966">
    <property type="protein sequence ID" value="KLU81930.1"/>
    <property type="molecule type" value="Genomic_DNA"/>
</dbReference>
<dbReference type="Proteomes" id="UP000011715">
    <property type="component" value="Unassembled WGS sequence"/>
</dbReference>
<feature type="compositionally biased region" description="Polar residues" evidence="1">
    <location>
        <begin position="473"/>
        <end position="483"/>
    </location>
</feature>
<feature type="compositionally biased region" description="Polar residues" evidence="1">
    <location>
        <begin position="867"/>
        <end position="881"/>
    </location>
</feature>
<feature type="compositionally biased region" description="Low complexity" evidence="1">
    <location>
        <begin position="161"/>
        <end position="175"/>
    </location>
</feature>
<feature type="region of interest" description="Disordered" evidence="1">
    <location>
        <begin position="316"/>
        <end position="349"/>
    </location>
</feature>
<reference evidence="3" key="2">
    <citation type="submission" date="2010-05" db="EMBL/GenBank/DDBJ databases">
        <title>The Genome Sequence of Magnaporthe poae strain ATCC 64411.</title>
        <authorList>
            <consortium name="The Broad Institute Genome Sequencing Platform"/>
            <consortium name="Broad Institute Genome Sequencing Center for Infectious Disease"/>
            <person name="Ma L.-J."/>
            <person name="Dead R."/>
            <person name="Young S."/>
            <person name="Zeng Q."/>
            <person name="Koehrsen M."/>
            <person name="Alvarado L."/>
            <person name="Berlin A."/>
            <person name="Chapman S.B."/>
            <person name="Chen Z."/>
            <person name="Freedman E."/>
            <person name="Gellesch M."/>
            <person name="Goldberg J."/>
            <person name="Griggs A."/>
            <person name="Gujja S."/>
            <person name="Heilman E.R."/>
            <person name="Heiman D."/>
            <person name="Hepburn T."/>
            <person name="Howarth C."/>
            <person name="Jen D."/>
            <person name="Larson L."/>
            <person name="Mehta T."/>
            <person name="Neiman D."/>
            <person name="Pearson M."/>
            <person name="Roberts A."/>
            <person name="Saif S."/>
            <person name="Shea T."/>
            <person name="Shenoy N."/>
            <person name="Sisk P."/>
            <person name="Stolte C."/>
            <person name="Sykes S."/>
            <person name="Walk T."/>
            <person name="White J."/>
            <person name="Yandava C."/>
            <person name="Haas B."/>
            <person name="Nusbaum C."/>
            <person name="Birren B."/>
        </authorList>
    </citation>
    <scope>NUCLEOTIDE SEQUENCE</scope>
    <source>
        <strain evidence="3">ATCC 64411</strain>
    </source>
</reference>
<feature type="region of interest" description="Disordered" evidence="1">
    <location>
        <begin position="839"/>
        <end position="928"/>
    </location>
</feature>
<dbReference type="GO" id="GO:0051087">
    <property type="term" value="F:protein-folding chaperone binding"/>
    <property type="evidence" value="ECO:0007669"/>
    <property type="project" value="TreeGrafter"/>
</dbReference>
<feature type="region of interest" description="Disordered" evidence="1">
    <location>
        <begin position="1180"/>
        <end position="1274"/>
    </location>
</feature>